<evidence type="ECO:0000256" key="2">
    <source>
        <dbReference type="ARBA" id="ARBA00022692"/>
    </source>
</evidence>
<dbReference type="InterPro" id="IPR053880">
    <property type="entry name" value="GPR180-like_N"/>
</dbReference>
<feature type="domain" description="GPR180/TMEM145 transmembrane" evidence="7">
    <location>
        <begin position="188"/>
        <end position="411"/>
    </location>
</feature>
<keyword evidence="4 6" id="KW-0472">Membrane</keyword>
<dbReference type="InterPro" id="IPR019336">
    <property type="entry name" value="GPR180/TMEM145_TM"/>
</dbReference>
<evidence type="ECO:0000256" key="6">
    <source>
        <dbReference type="SAM" id="Phobius"/>
    </source>
</evidence>
<protein>
    <recommendedName>
        <fullName evidence="11">Intimal thickness related receptor IRP domain-containing protein</fullName>
    </recommendedName>
</protein>
<evidence type="ECO:0000313" key="9">
    <source>
        <dbReference type="EMBL" id="KAJ8030977.1"/>
    </source>
</evidence>
<dbReference type="Proteomes" id="UP001152320">
    <property type="component" value="Chromosome 13"/>
</dbReference>
<dbReference type="GO" id="GO:0019236">
    <property type="term" value="P:response to pheromone"/>
    <property type="evidence" value="ECO:0007669"/>
    <property type="project" value="InterPro"/>
</dbReference>
<evidence type="ECO:0000256" key="5">
    <source>
        <dbReference type="ARBA" id="ARBA00023180"/>
    </source>
</evidence>
<evidence type="ECO:0000256" key="4">
    <source>
        <dbReference type="ARBA" id="ARBA00023136"/>
    </source>
</evidence>
<comment type="caution">
    <text evidence="9">The sequence shown here is derived from an EMBL/GenBank/DDBJ whole genome shotgun (WGS) entry which is preliminary data.</text>
</comment>
<feature type="transmembrane region" description="Helical" evidence="6">
    <location>
        <begin position="181"/>
        <end position="203"/>
    </location>
</feature>
<reference evidence="9" key="1">
    <citation type="submission" date="2021-10" db="EMBL/GenBank/DDBJ databases">
        <title>Tropical sea cucumber genome reveals ecological adaptation and Cuvierian tubules defense mechanism.</title>
        <authorList>
            <person name="Chen T."/>
        </authorList>
    </citation>
    <scope>NUCLEOTIDE SEQUENCE</scope>
    <source>
        <strain evidence="9">Nanhai2018</strain>
        <tissue evidence="9">Muscle</tissue>
    </source>
</reference>
<dbReference type="PANTHER" id="PTHR23252">
    <property type="entry name" value="INTIMAL THICKNESS RECEPTOR-RELATED"/>
    <property type="match status" value="1"/>
</dbReference>
<organism evidence="9 10">
    <name type="scientific">Holothuria leucospilota</name>
    <name type="common">Black long sea cucumber</name>
    <name type="synonym">Mertensiothuria leucospilota</name>
    <dbReference type="NCBI Taxonomy" id="206669"/>
    <lineage>
        <taxon>Eukaryota</taxon>
        <taxon>Metazoa</taxon>
        <taxon>Echinodermata</taxon>
        <taxon>Eleutherozoa</taxon>
        <taxon>Echinozoa</taxon>
        <taxon>Holothuroidea</taxon>
        <taxon>Aspidochirotacea</taxon>
        <taxon>Aspidochirotida</taxon>
        <taxon>Holothuriidae</taxon>
        <taxon>Holothuria</taxon>
    </lineage>
</organism>
<keyword evidence="3 6" id="KW-1133">Transmembrane helix</keyword>
<dbReference type="AlphaFoldDB" id="A0A9Q1BQF8"/>
<gene>
    <name evidence="9" type="ORF">HOLleu_27549</name>
</gene>
<feature type="transmembrane region" description="Helical" evidence="6">
    <location>
        <begin position="368"/>
        <end position="390"/>
    </location>
</feature>
<proteinExistence type="predicted"/>
<dbReference type="PANTHER" id="PTHR23252:SF29">
    <property type="entry name" value="INTEGRAL MEMBRANE PROTEIN GPR180"/>
    <property type="match status" value="1"/>
</dbReference>
<sequence length="449" mass="50825">MQLAWTLTKCTENSPWFLPGKFIISLALGVLHLQGRAIAKSARGVMDTISAAQTHGHVITEFCFSVGSGRVFYKINTTEAPGQLYLYPDDVWPQVISLEDCTQKIKLAQHRVDLIGREGNFSMLHFDKQVFWRAVYSPENMCNIDPKQMQTVYFQYHIQLFNADSHGVLSNQFSCEDTGLLGFYEILAFLYFVIGCMCAPSLLETLKKQGPMHDVLSMLTKVLCLQAFGALCMFIHLHYYSFDGEGSVLAENLAELLEICAQFGMLYMMLSLALGWTLSTSKTEVNSKVWRTSPHAKVVGCLAAFQGICIILEQLFSSSHSMYHSHQSILGILALILRTVLAILFAHYLYQVVSKERSVLRKVFYKSFATYCFVWFLAYPVILLLAMFLAEEMQKRALVFGVTVAQSIAVIKLYRLFLSRSLYWEISALSAASLPLRLDIKNFENKSKK</sequence>
<dbReference type="EMBL" id="JAIZAY010000013">
    <property type="protein sequence ID" value="KAJ8030977.1"/>
    <property type="molecule type" value="Genomic_DNA"/>
</dbReference>
<evidence type="ECO:0008006" key="11">
    <source>
        <dbReference type="Google" id="ProtNLM"/>
    </source>
</evidence>
<feature type="transmembrane region" description="Helical" evidence="6">
    <location>
        <begin position="397"/>
        <end position="416"/>
    </location>
</feature>
<dbReference type="Pfam" id="PF21870">
    <property type="entry name" value="GP180_GOLD"/>
    <property type="match status" value="1"/>
</dbReference>
<dbReference type="GO" id="GO:0016020">
    <property type="term" value="C:membrane"/>
    <property type="evidence" value="ECO:0007669"/>
    <property type="project" value="UniProtKB-SubCell"/>
</dbReference>
<evidence type="ECO:0000256" key="1">
    <source>
        <dbReference type="ARBA" id="ARBA00004141"/>
    </source>
</evidence>
<keyword evidence="5" id="KW-0325">Glycoprotein</keyword>
<comment type="subcellular location">
    <subcellularLocation>
        <location evidence="1">Membrane</location>
        <topology evidence="1">Multi-pass membrane protein</topology>
    </subcellularLocation>
</comment>
<evidence type="ECO:0000313" key="10">
    <source>
        <dbReference type="Proteomes" id="UP001152320"/>
    </source>
</evidence>
<feature type="domain" description="GPR180-like N-terminal" evidence="8">
    <location>
        <begin position="43"/>
        <end position="142"/>
    </location>
</feature>
<evidence type="ECO:0000259" key="8">
    <source>
        <dbReference type="Pfam" id="PF21870"/>
    </source>
</evidence>
<dbReference type="OrthoDB" id="45670at2759"/>
<feature type="transmembrane region" description="Helical" evidence="6">
    <location>
        <begin position="256"/>
        <end position="276"/>
    </location>
</feature>
<feature type="transmembrane region" description="Helical" evidence="6">
    <location>
        <begin position="328"/>
        <end position="348"/>
    </location>
</feature>
<keyword evidence="2 6" id="KW-0812">Transmembrane</keyword>
<dbReference type="GO" id="GO:0007186">
    <property type="term" value="P:G protein-coupled receptor signaling pathway"/>
    <property type="evidence" value="ECO:0007669"/>
    <property type="project" value="InterPro"/>
</dbReference>
<evidence type="ECO:0000259" key="7">
    <source>
        <dbReference type="Pfam" id="PF10192"/>
    </source>
</evidence>
<name>A0A9Q1BQF8_HOLLE</name>
<feature type="transmembrane region" description="Helical" evidence="6">
    <location>
        <begin position="296"/>
        <end position="316"/>
    </location>
</feature>
<feature type="transmembrane region" description="Helical" evidence="6">
    <location>
        <begin position="215"/>
        <end position="235"/>
    </location>
</feature>
<accession>A0A9Q1BQF8</accession>
<dbReference type="InterPro" id="IPR047831">
    <property type="entry name" value="GPR180/TMEM145"/>
</dbReference>
<dbReference type="Pfam" id="PF10192">
    <property type="entry name" value="GPR180-TMEM145_TM"/>
    <property type="match status" value="1"/>
</dbReference>
<keyword evidence="10" id="KW-1185">Reference proteome</keyword>
<evidence type="ECO:0000256" key="3">
    <source>
        <dbReference type="ARBA" id="ARBA00022989"/>
    </source>
</evidence>